<keyword evidence="2" id="KW-1185">Reference proteome</keyword>
<dbReference type="EMBL" id="JAOSLA010000039">
    <property type="protein sequence ID" value="MCU7240376.1"/>
    <property type="molecule type" value="Genomic_DNA"/>
</dbReference>
<comment type="caution">
    <text evidence="1">The sequence shown here is derived from an EMBL/GenBank/DDBJ whole genome shotgun (WGS) entry which is preliminary data.</text>
</comment>
<accession>A0ABT2VFR7</accession>
<organism evidence="1 2">
    <name type="scientific">Pseudomonas peradeniyensis</name>
    <dbReference type="NCBI Taxonomy" id="2745488"/>
    <lineage>
        <taxon>Bacteria</taxon>
        <taxon>Pseudomonadati</taxon>
        <taxon>Pseudomonadota</taxon>
        <taxon>Gammaproteobacteria</taxon>
        <taxon>Pseudomonadales</taxon>
        <taxon>Pseudomonadaceae</taxon>
        <taxon>Pseudomonas</taxon>
    </lineage>
</organism>
<reference evidence="1" key="2">
    <citation type="submission" date="2022-09" db="EMBL/GenBank/DDBJ databases">
        <authorList>
            <person name="Cesa-Luna C."/>
            <person name="Girard L."/>
            <person name="Lood C."/>
            <person name="Hofte M."/>
            <person name="De Mot R."/>
        </authorList>
    </citation>
    <scope>NUCLEOTIDE SEQUENCE</scope>
    <source>
        <strain evidence="1">COR51</strain>
    </source>
</reference>
<name>A0ABT2VFR7_9PSED</name>
<dbReference type="Proteomes" id="UP001139994">
    <property type="component" value="Unassembled WGS sequence"/>
</dbReference>
<sequence length="265" mass="29195">MDKDTSQPDAGALSQFREFLEGCSGRTKWASVNAISHIQKSIEIAELDPVMAAFRAVCAEEEAATALIGSIKEQAYDGSDKLYFRNHADKHAVILFVGAVMQWFQNRKIQAADVFGKHRIFFDDVGGRVGLRLGIQLGQSDKEVQPTPPLNLISSGGLRTLGEQFQAEMKELLGLEKTSEIKKLIEQRANFRNTMLYATPLGVPKSTGNVNSFINNQIGIVNSLLIALALIDPWRAPDYQKSGIVTASIKVFIDLMERVNAGRSK</sequence>
<gene>
    <name evidence="1" type="ORF">OC929_20190</name>
</gene>
<evidence type="ECO:0000313" key="2">
    <source>
        <dbReference type="Proteomes" id="UP001139994"/>
    </source>
</evidence>
<reference evidence="1" key="3">
    <citation type="journal article" date="2023" name="mSystems">
        <title>Charting the Lipopeptidome of Nonpathogenic Pseudomonas.</title>
        <authorList>
            <person name="Cesa-Luna C."/>
            <person name="Geudens N."/>
            <person name="Girard L."/>
            <person name="De Roo V."/>
            <person name="Maklad H.R."/>
            <person name="Martins J.C."/>
            <person name="Hofte M."/>
            <person name="De Mot R."/>
        </authorList>
    </citation>
    <scope>NUCLEOTIDE SEQUENCE</scope>
    <source>
        <strain evidence="1">COR51</strain>
    </source>
</reference>
<evidence type="ECO:0000313" key="1">
    <source>
        <dbReference type="EMBL" id="MCU7240376.1"/>
    </source>
</evidence>
<protein>
    <submittedName>
        <fullName evidence="1">Uncharacterized protein</fullName>
    </submittedName>
</protein>
<dbReference type="RefSeq" id="WP_262952415.1">
    <property type="nucleotide sequence ID" value="NZ_JAOSLA010000039.1"/>
</dbReference>
<reference evidence="1" key="1">
    <citation type="journal article" date="2022" name="Microbiol. Spectr.">
        <title>An Nuclear Magnetic Resonance Fingerprint Matching Approach for the Identification and Structural Re-Evaluation of Pseudomonas Lipopeptides.</title>
        <authorList>
            <person name="De Roo V."/>
            <person name="Verleysen Y."/>
            <person name="Kovacs B."/>
            <person name="De Vleeschouwer M."/>
            <person name="Muangkaew P."/>
            <person name="Girard L."/>
            <person name="Hofte M."/>
            <person name="De Mot R."/>
            <person name="Madder A."/>
            <person name="Geudens N."/>
            <person name="Martins J.C."/>
        </authorList>
    </citation>
    <scope>NUCLEOTIDE SEQUENCE</scope>
    <source>
        <strain evidence="1">COR51</strain>
    </source>
</reference>
<proteinExistence type="predicted"/>